<dbReference type="RefSeq" id="WP_139220609.1">
    <property type="nucleotide sequence ID" value="NZ_FOVL01000008.1"/>
</dbReference>
<dbReference type="Proteomes" id="UP000199153">
    <property type="component" value="Unassembled WGS sequence"/>
</dbReference>
<accession>A0A1I4ZYI7</accession>
<reference evidence="1 2" key="1">
    <citation type="submission" date="2016-10" db="EMBL/GenBank/DDBJ databases">
        <authorList>
            <person name="de Groot N.N."/>
        </authorList>
    </citation>
    <scope>NUCLEOTIDE SEQUENCE [LARGE SCALE GENOMIC DNA]</scope>
    <source>
        <strain evidence="1 2">DSM 17794</strain>
    </source>
</reference>
<dbReference type="OrthoDB" id="5526158at2"/>
<proteinExistence type="predicted"/>
<evidence type="ECO:0000313" key="2">
    <source>
        <dbReference type="Proteomes" id="UP000199153"/>
    </source>
</evidence>
<dbReference type="AlphaFoldDB" id="A0A1I4ZYI7"/>
<protein>
    <submittedName>
        <fullName evidence="1">Uncharacterized protein</fullName>
    </submittedName>
</protein>
<name>A0A1I4ZYI7_9FLAO</name>
<dbReference type="STRING" id="287099.SAMN05660413_01562"/>
<gene>
    <name evidence="1" type="ORF">SAMN05660413_01562</name>
</gene>
<organism evidence="1 2">
    <name type="scientific">Salegentibacter flavus</name>
    <dbReference type="NCBI Taxonomy" id="287099"/>
    <lineage>
        <taxon>Bacteria</taxon>
        <taxon>Pseudomonadati</taxon>
        <taxon>Bacteroidota</taxon>
        <taxon>Flavobacteriia</taxon>
        <taxon>Flavobacteriales</taxon>
        <taxon>Flavobacteriaceae</taxon>
        <taxon>Salegentibacter</taxon>
    </lineage>
</organism>
<evidence type="ECO:0000313" key="1">
    <source>
        <dbReference type="EMBL" id="SFN55236.1"/>
    </source>
</evidence>
<keyword evidence="2" id="KW-1185">Reference proteome</keyword>
<sequence>MRMLVIFISIFLSISGCDSNENSQQADRKELDLQLEEIKDFISRESCDEENRCDFIAAGSKACGGPKTYLLFSSSIDRQKLEELVENYNKAESDFNRKYGIVSDCMLVTPPEKIGCVNGKCETL</sequence>
<dbReference type="EMBL" id="FOVL01000008">
    <property type="protein sequence ID" value="SFN55236.1"/>
    <property type="molecule type" value="Genomic_DNA"/>
</dbReference>
<dbReference type="PROSITE" id="PS51257">
    <property type="entry name" value="PROKAR_LIPOPROTEIN"/>
    <property type="match status" value="1"/>
</dbReference>